<gene>
    <name evidence="1" type="ORF">FHU35_111324</name>
</gene>
<evidence type="ECO:0000313" key="2">
    <source>
        <dbReference type="Proteomes" id="UP000316184"/>
    </source>
</evidence>
<dbReference type="InterPro" id="IPR015996">
    <property type="entry name" value="UCP028451"/>
</dbReference>
<dbReference type="PANTHER" id="PTHR36452">
    <property type="entry name" value="CHROMOSOME 12, WHOLE GENOME SHOTGUN SEQUENCE"/>
    <property type="match status" value="1"/>
</dbReference>
<dbReference type="PANTHER" id="PTHR36452:SF1">
    <property type="entry name" value="DUF2461 DOMAIN-CONTAINING PROTEIN"/>
    <property type="match status" value="1"/>
</dbReference>
<name>A0A561VAQ5_9PSEU</name>
<dbReference type="Proteomes" id="UP000316184">
    <property type="component" value="Unassembled WGS sequence"/>
</dbReference>
<accession>A0A561VAQ5</accession>
<proteinExistence type="predicted"/>
<organism evidence="1 2">
    <name type="scientific">Saccharopolyspora dendranthemae</name>
    <dbReference type="NCBI Taxonomy" id="1181886"/>
    <lineage>
        <taxon>Bacteria</taxon>
        <taxon>Bacillati</taxon>
        <taxon>Actinomycetota</taxon>
        <taxon>Actinomycetes</taxon>
        <taxon>Pseudonocardiales</taxon>
        <taxon>Pseudonocardiaceae</taxon>
        <taxon>Saccharopolyspora</taxon>
    </lineage>
</organism>
<dbReference type="RefSeq" id="WP_145737437.1">
    <property type="nucleotide sequence ID" value="NZ_VIWX01000001.1"/>
</dbReference>
<evidence type="ECO:0000313" key="1">
    <source>
        <dbReference type="EMBL" id="TWG08699.1"/>
    </source>
</evidence>
<dbReference type="NCBIfam" id="TIGR02453">
    <property type="entry name" value="TIGR02453 family protein"/>
    <property type="match status" value="1"/>
</dbReference>
<dbReference type="OrthoDB" id="9794241at2"/>
<dbReference type="EMBL" id="VIWX01000001">
    <property type="protein sequence ID" value="TWG08699.1"/>
    <property type="molecule type" value="Genomic_DNA"/>
</dbReference>
<dbReference type="PIRSF" id="PIRSF028451">
    <property type="entry name" value="UCP028451"/>
    <property type="match status" value="1"/>
</dbReference>
<reference evidence="1 2" key="1">
    <citation type="submission" date="2019-06" db="EMBL/GenBank/DDBJ databases">
        <title>Sequencing the genomes of 1000 actinobacteria strains.</title>
        <authorList>
            <person name="Klenk H.-P."/>
        </authorList>
    </citation>
    <scope>NUCLEOTIDE SEQUENCE [LARGE SCALE GENOMIC DNA]</scope>
    <source>
        <strain evidence="1 2">DSM 46699</strain>
    </source>
</reference>
<keyword evidence="2" id="KW-1185">Reference proteome</keyword>
<sequence>MRFEGFGDGAVEFYEGLLADNSKAYWADNKELYAEHVRAPMEALLAELEPEFGPGFGKGKVFRPFRDVRFSHDKSPYKTHCGAVIEQGRGGGAYYVEVGPEGMRVAGGCYHTESDQLARFRGAVDTEIHGEELRRLLDALSERGWEIAGTALATRPRGFAPDHPRLDLLRHKSLYATRTWEPDDALHERECLTRVRESWEAVRDLNRWCADHIGVTEKKRR</sequence>
<dbReference type="AlphaFoldDB" id="A0A561VAQ5"/>
<comment type="caution">
    <text evidence="1">The sequence shown here is derived from an EMBL/GenBank/DDBJ whole genome shotgun (WGS) entry which is preliminary data.</text>
</comment>
<dbReference type="Pfam" id="PF09365">
    <property type="entry name" value="DUF2461"/>
    <property type="match status" value="1"/>
</dbReference>
<dbReference type="InterPro" id="IPR012808">
    <property type="entry name" value="CHP02453"/>
</dbReference>
<protein>
    <submittedName>
        <fullName evidence="1">Uncharacterized protein (TIGR02453 family)</fullName>
    </submittedName>
</protein>